<proteinExistence type="predicted"/>
<keyword evidence="3" id="KW-0540">Nuclease</keyword>
<dbReference type="SUPFAM" id="SSF56219">
    <property type="entry name" value="DNase I-like"/>
    <property type="match status" value="1"/>
</dbReference>
<dbReference type="InterPro" id="IPR005135">
    <property type="entry name" value="Endo/exonuclease/phosphatase"/>
</dbReference>
<keyword evidence="1" id="KW-1133">Transmembrane helix</keyword>
<dbReference type="Pfam" id="PF03372">
    <property type="entry name" value="Exo_endo_phos"/>
    <property type="match status" value="1"/>
</dbReference>
<dbReference type="Gene3D" id="3.60.10.10">
    <property type="entry name" value="Endonuclease/exonuclease/phosphatase"/>
    <property type="match status" value="1"/>
</dbReference>
<feature type="transmembrane region" description="Helical" evidence="1">
    <location>
        <begin position="74"/>
        <end position="95"/>
    </location>
</feature>
<gene>
    <name evidence="3" type="ORF">EBQ10_07585</name>
</gene>
<dbReference type="AlphaFoldDB" id="A0A3S9QMH5"/>
<dbReference type="GO" id="GO:0004519">
    <property type="term" value="F:endonuclease activity"/>
    <property type="evidence" value="ECO:0007669"/>
    <property type="project" value="UniProtKB-KW"/>
</dbReference>
<keyword evidence="1" id="KW-0812">Transmembrane</keyword>
<dbReference type="RefSeq" id="WP_108726334.1">
    <property type="nucleotide sequence ID" value="NZ_CP029001.1"/>
</dbReference>
<evidence type="ECO:0000313" key="4">
    <source>
        <dbReference type="Proteomes" id="UP000275951"/>
    </source>
</evidence>
<dbReference type="GO" id="GO:0004527">
    <property type="term" value="F:exonuclease activity"/>
    <property type="evidence" value="ECO:0007669"/>
    <property type="project" value="UniProtKB-KW"/>
</dbReference>
<keyword evidence="3" id="KW-0255">Endonuclease</keyword>
<feature type="domain" description="Endonuclease/exonuclease/phosphatase" evidence="2">
    <location>
        <begin position="123"/>
        <end position="331"/>
    </location>
</feature>
<dbReference type="InterPro" id="IPR036691">
    <property type="entry name" value="Endo/exonu/phosph_ase_sf"/>
</dbReference>
<dbReference type="EMBL" id="CP033905">
    <property type="protein sequence ID" value="AZR07168.1"/>
    <property type="molecule type" value="Genomic_DNA"/>
</dbReference>
<evidence type="ECO:0000259" key="2">
    <source>
        <dbReference type="Pfam" id="PF03372"/>
    </source>
</evidence>
<accession>A0A3S9QMH5</accession>
<evidence type="ECO:0000313" key="3">
    <source>
        <dbReference type="EMBL" id="AZR07168.1"/>
    </source>
</evidence>
<organism evidence="3 4">
    <name type="scientific">Trueperella pyogenes</name>
    <dbReference type="NCBI Taxonomy" id="1661"/>
    <lineage>
        <taxon>Bacteria</taxon>
        <taxon>Bacillati</taxon>
        <taxon>Actinomycetota</taxon>
        <taxon>Actinomycetes</taxon>
        <taxon>Actinomycetales</taxon>
        <taxon>Actinomycetaceae</taxon>
        <taxon>Trueperella</taxon>
    </lineage>
</organism>
<keyword evidence="1" id="KW-0472">Membrane</keyword>
<feature type="transmembrane region" description="Helical" evidence="1">
    <location>
        <begin position="43"/>
        <end position="62"/>
    </location>
</feature>
<keyword evidence="3" id="KW-0269">Exonuclease</keyword>
<name>A0A3S9QMH5_9ACTO</name>
<keyword evidence="3" id="KW-0378">Hydrolase</keyword>
<evidence type="ECO:0000256" key="1">
    <source>
        <dbReference type="SAM" id="Phobius"/>
    </source>
</evidence>
<protein>
    <submittedName>
        <fullName evidence="3">Endonuclease/exonuclease/phosphatase family protein</fullName>
    </submittedName>
</protein>
<sequence>MKYVWGFLAILFVAAGAVTLRPDLLPGAEQWVLRAPMAQIMALRPWLVLGFLGVALFLFVLAAIRRKLVDTGRIALVTALAYLIMAVFHAAVIYMRGVESPAQLKPDHGVSEVGAGHGEITVLSFNTLGASVDMEEVANAVVRNGVDVLVLAETSTASGRELTDLLARRDLTFHQFDTGTNPFEAEFKSTVVLVSAALGEYIQVPAEGLPRSTVVVAPANGQGPKIIGVHPIAPVFGAMQQWKADISAIYSACSQGQPFIMAGDFNSTVDHQLALSAPCADGRVEAGAGGLGTWPTRLPALLGTPIDRVLHDGNTYRGVEATEIPSGDSDHRGIVVRLAPR</sequence>
<dbReference type="Proteomes" id="UP000275951">
    <property type="component" value="Chromosome"/>
</dbReference>
<reference evidence="3 4" key="1">
    <citation type="submission" date="2018-11" db="EMBL/GenBank/DDBJ databases">
        <title>Multidrug-resistant genes are associated with an 42-kb island TGI1 carrying a complex class 1 integron in a Trueperella pyogenes.</title>
        <authorList>
            <person name="Dong W."/>
        </authorList>
    </citation>
    <scope>NUCLEOTIDE SEQUENCE [LARGE SCALE GENOMIC DNA]</scope>
    <source>
        <strain evidence="3 4">TP4</strain>
    </source>
</reference>